<keyword evidence="3" id="KW-0202">Cytokine</keyword>
<dbReference type="Proteomes" id="UP000287033">
    <property type="component" value="Unassembled WGS sequence"/>
</dbReference>
<dbReference type="GO" id="GO:0051216">
    <property type="term" value="P:cartilage development"/>
    <property type="evidence" value="ECO:0007669"/>
    <property type="project" value="UniProtKB-KW"/>
</dbReference>
<dbReference type="PROSITE" id="PS00250">
    <property type="entry name" value="TGF_BETA_1"/>
    <property type="match status" value="1"/>
</dbReference>
<keyword evidence="6" id="KW-0892">Osteogenesis</keyword>
<evidence type="ECO:0000256" key="7">
    <source>
        <dbReference type="ARBA" id="ARBA00023030"/>
    </source>
</evidence>
<evidence type="ECO:0000256" key="10">
    <source>
        <dbReference type="ARBA" id="ARBA00023188"/>
    </source>
</evidence>
<organism evidence="14 15">
    <name type="scientific">Chiloscyllium punctatum</name>
    <name type="common">Brownbanded bambooshark</name>
    <name type="synonym">Hemiscyllium punctatum</name>
    <dbReference type="NCBI Taxonomy" id="137246"/>
    <lineage>
        <taxon>Eukaryota</taxon>
        <taxon>Metazoa</taxon>
        <taxon>Chordata</taxon>
        <taxon>Craniata</taxon>
        <taxon>Vertebrata</taxon>
        <taxon>Chondrichthyes</taxon>
        <taxon>Elasmobranchii</taxon>
        <taxon>Galeomorphii</taxon>
        <taxon>Galeoidea</taxon>
        <taxon>Orectolobiformes</taxon>
        <taxon>Hemiscylliidae</taxon>
        <taxon>Chiloscyllium</taxon>
    </lineage>
</organism>
<keyword evidence="5" id="KW-0732">Signal</keyword>
<evidence type="ECO:0000256" key="5">
    <source>
        <dbReference type="ARBA" id="ARBA00022729"/>
    </source>
</evidence>
<dbReference type="STRING" id="137246.A0A401SBG8"/>
<evidence type="ECO:0000313" key="15">
    <source>
        <dbReference type="Proteomes" id="UP000287033"/>
    </source>
</evidence>
<keyword evidence="8" id="KW-1015">Disulfide bond</keyword>
<evidence type="ECO:0000313" key="14">
    <source>
        <dbReference type="EMBL" id="GCC27739.1"/>
    </source>
</evidence>
<evidence type="ECO:0000256" key="12">
    <source>
        <dbReference type="SAM" id="MobiDB-lite"/>
    </source>
</evidence>
<sequence>MLDLYRTMANEESDKWQGASLPFHVFQSTRRPLEETFLSQADTIMSFVNVVEHNEDIFHHKAQWKEFKFDLTQIPRGEMVTAAEFRIYKGANDNFHGNMTLHITIYQVLQVLQDREPELLLLDNQEVWPTEEGWLEFDITATSNDWLMNPHYNLGLRLCVETEEAPGRSLDPDSVGLVGRRGARSKQPFMVTFFRASPAPIRTTRTTKPRRGRKKHNQSQESCEKLPSTSARYSGDHRRVCKRHDLYVSFRDLGWQDWIIAPEGYAAFYCDGECSFPLDSHMNATNHAVVQTLAHLLKPEAVPKPCCAPTKLSATSVLYFDEKYNVILKKYRNMVAKSCGCQ</sequence>
<keyword evidence="10" id="KW-0891">Chondrogenesis</keyword>
<dbReference type="GO" id="GO:0005615">
    <property type="term" value="C:extracellular space"/>
    <property type="evidence" value="ECO:0007669"/>
    <property type="project" value="UniProtKB-KW"/>
</dbReference>
<dbReference type="SMART" id="SM00204">
    <property type="entry name" value="TGFB"/>
    <property type="match status" value="1"/>
</dbReference>
<evidence type="ECO:0000256" key="9">
    <source>
        <dbReference type="ARBA" id="ARBA00023180"/>
    </source>
</evidence>
<dbReference type="OMA" id="YCAGECI"/>
<keyword evidence="9" id="KW-0325">Glycoprotein</keyword>
<name>A0A401SBG8_CHIPU</name>
<evidence type="ECO:0000256" key="1">
    <source>
        <dbReference type="ARBA" id="ARBA00004613"/>
    </source>
</evidence>
<gene>
    <name evidence="14" type="ORF">chiPu_0006165</name>
</gene>
<feature type="compositionally biased region" description="Basic residues" evidence="12">
    <location>
        <begin position="205"/>
        <end position="217"/>
    </location>
</feature>
<reference evidence="14 15" key="1">
    <citation type="journal article" date="2018" name="Nat. Ecol. Evol.">
        <title>Shark genomes provide insights into elasmobranch evolution and the origin of vertebrates.</title>
        <authorList>
            <person name="Hara Y"/>
            <person name="Yamaguchi K"/>
            <person name="Onimaru K"/>
            <person name="Kadota M"/>
            <person name="Koyanagi M"/>
            <person name="Keeley SD"/>
            <person name="Tatsumi K"/>
            <person name="Tanaka K"/>
            <person name="Motone F"/>
            <person name="Kageyama Y"/>
            <person name="Nozu R"/>
            <person name="Adachi N"/>
            <person name="Nishimura O"/>
            <person name="Nakagawa R"/>
            <person name="Tanegashima C"/>
            <person name="Kiyatake I"/>
            <person name="Matsumoto R"/>
            <person name="Murakumo K"/>
            <person name="Nishida K"/>
            <person name="Terakita A"/>
            <person name="Kuratani S"/>
            <person name="Sato K"/>
            <person name="Hyodo S Kuraku.S."/>
        </authorList>
    </citation>
    <scope>NUCLEOTIDE SEQUENCE [LARGE SCALE GENOMIC DNA]</scope>
</reference>
<dbReference type="EMBL" id="BEZZ01000175">
    <property type="protein sequence ID" value="GCC27739.1"/>
    <property type="molecule type" value="Genomic_DNA"/>
</dbReference>
<dbReference type="Pfam" id="PF00688">
    <property type="entry name" value="TGFb_propeptide"/>
    <property type="match status" value="1"/>
</dbReference>
<dbReference type="SUPFAM" id="SSF57501">
    <property type="entry name" value="Cystine-knot cytokines"/>
    <property type="match status" value="1"/>
</dbReference>
<protein>
    <recommendedName>
        <fullName evidence="13">TGF-beta family profile domain-containing protein</fullName>
    </recommendedName>
</protein>
<proteinExistence type="inferred from homology"/>
<dbReference type="PROSITE" id="PS51362">
    <property type="entry name" value="TGF_BETA_2"/>
    <property type="match status" value="1"/>
</dbReference>
<evidence type="ECO:0000256" key="2">
    <source>
        <dbReference type="ARBA" id="ARBA00006656"/>
    </source>
</evidence>
<comment type="caution">
    <text evidence="14">The sequence shown here is derived from an EMBL/GenBank/DDBJ whole genome shotgun (WGS) entry which is preliminary data.</text>
</comment>
<dbReference type="GO" id="GO:0008083">
    <property type="term" value="F:growth factor activity"/>
    <property type="evidence" value="ECO:0007669"/>
    <property type="project" value="UniProtKB-KW"/>
</dbReference>
<dbReference type="OrthoDB" id="5987191at2759"/>
<keyword evidence="4" id="KW-0964">Secreted</keyword>
<evidence type="ECO:0000256" key="6">
    <source>
        <dbReference type="ARBA" id="ARBA00022855"/>
    </source>
</evidence>
<evidence type="ECO:0000256" key="11">
    <source>
        <dbReference type="RuleBase" id="RU000354"/>
    </source>
</evidence>
<dbReference type="InterPro" id="IPR029034">
    <property type="entry name" value="Cystine-knot_cytokine"/>
</dbReference>
<dbReference type="Gene3D" id="2.10.90.10">
    <property type="entry name" value="Cystine-knot cytokines"/>
    <property type="match status" value="1"/>
</dbReference>
<dbReference type="InterPro" id="IPR017948">
    <property type="entry name" value="TGFb_CS"/>
</dbReference>
<evidence type="ECO:0000256" key="3">
    <source>
        <dbReference type="ARBA" id="ARBA00022514"/>
    </source>
</evidence>
<evidence type="ECO:0000256" key="4">
    <source>
        <dbReference type="ARBA" id="ARBA00022525"/>
    </source>
</evidence>
<accession>A0A401SBG8</accession>
<comment type="similarity">
    <text evidence="2 11">Belongs to the TGF-beta family.</text>
</comment>
<dbReference type="PANTHER" id="PTHR11848:SF119">
    <property type="entry name" value="TGF-BETA FAMILY PROFILE DOMAIN-CONTAINING PROTEIN"/>
    <property type="match status" value="1"/>
</dbReference>
<evidence type="ECO:0000256" key="8">
    <source>
        <dbReference type="ARBA" id="ARBA00023157"/>
    </source>
</evidence>
<dbReference type="InterPro" id="IPR015615">
    <property type="entry name" value="TGF-beta-rel"/>
</dbReference>
<dbReference type="InterPro" id="IPR001839">
    <property type="entry name" value="TGF-b_C"/>
</dbReference>
<dbReference type="AlphaFoldDB" id="A0A401SBG8"/>
<dbReference type="FunFam" id="2.10.90.10:FF:000003">
    <property type="entry name" value="Bone morphogenetic protein 5"/>
    <property type="match status" value="1"/>
</dbReference>
<feature type="region of interest" description="Disordered" evidence="12">
    <location>
        <begin position="202"/>
        <end position="230"/>
    </location>
</feature>
<dbReference type="PANTHER" id="PTHR11848">
    <property type="entry name" value="TGF-BETA FAMILY"/>
    <property type="match status" value="1"/>
</dbReference>
<dbReference type="GO" id="GO:0005125">
    <property type="term" value="F:cytokine activity"/>
    <property type="evidence" value="ECO:0007669"/>
    <property type="project" value="UniProtKB-KW"/>
</dbReference>
<comment type="subcellular location">
    <subcellularLocation>
        <location evidence="1">Secreted</location>
    </subcellularLocation>
</comment>
<dbReference type="Gene3D" id="2.60.120.970">
    <property type="match status" value="1"/>
</dbReference>
<evidence type="ECO:0000259" key="13">
    <source>
        <dbReference type="PROSITE" id="PS51362"/>
    </source>
</evidence>
<feature type="domain" description="TGF-beta family profile" evidence="13">
    <location>
        <begin position="213"/>
        <end position="342"/>
    </location>
</feature>
<keyword evidence="15" id="KW-1185">Reference proteome</keyword>
<keyword evidence="7 11" id="KW-0339">Growth factor</keyword>
<dbReference type="Pfam" id="PF00019">
    <property type="entry name" value="TGF_beta"/>
    <property type="match status" value="1"/>
</dbReference>
<dbReference type="GO" id="GO:0001503">
    <property type="term" value="P:ossification"/>
    <property type="evidence" value="ECO:0007669"/>
    <property type="project" value="UniProtKB-KW"/>
</dbReference>
<dbReference type="InterPro" id="IPR001111">
    <property type="entry name" value="TGF-b_propeptide"/>
</dbReference>